<reference evidence="16 17" key="1">
    <citation type="submission" date="2018-06" db="EMBL/GenBank/DDBJ databases">
        <title>The draft genome sequences of strains SCU63 and S1.</title>
        <authorList>
            <person name="Gan L."/>
        </authorList>
    </citation>
    <scope>NUCLEOTIDE SEQUENCE [LARGE SCALE GENOMIC DNA]</scope>
    <source>
        <strain evidence="16 17">SCU63</strain>
    </source>
</reference>
<dbReference type="InterPro" id="IPR004358">
    <property type="entry name" value="Sig_transdc_His_kin-like_C"/>
</dbReference>
<feature type="transmembrane region" description="Helical" evidence="14">
    <location>
        <begin position="418"/>
        <end position="437"/>
    </location>
</feature>
<evidence type="ECO:0000256" key="3">
    <source>
        <dbReference type="ARBA" id="ARBA00012438"/>
    </source>
</evidence>
<keyword evidence="7 14" id="KW-0812">Transmembrane</keyword>
<dbReference type="Gene3D" id="3.30.565.10">
    <property type="entry name" value="Histidine kinase-like ATPase, C-terminal domain"/>
    <property type="match status" value="1"/>
</dbReference>
<evidence type="ECO:0000256" key="14">
    <source>
        <dbReference type="SAM" id="Phobius"/>
    </source>
</evidence>
<evidence type="ECO:0000256" key="2">
    <source>
        <dbReference type="ARBA" id="ARBA00004651"/>
    </source>
</evidence>
<keyword evidence="4" id="KW-1003">Cell membrane</keyword>
<dbReference type="PANTHER" id="PTHR45528:SF1">
    <property type="entry name" value="SENSOR HISTIDINE KINASE CPXA"/>
    <property type="match status" value="1"/>
</dbReference>
<dbReference type="PANTHER" id="PTHR45528">
    <property type="entry name" value="SENSOR HISTIDINE KINASE CPXA"/>
    <property type="match status" value="1"/>
</dbReference>
<proteinExistence type="predicted"/>
<dbReference type="EMBL" id="QLZR01000001">
    <property type="protein sequence ID" value="RAZ80893.1"/>
    <property type="molecule type" value="Genomic_DNA"/>
</dbReference>
<dbReference type="Pfam" id="PF02518">
    <property type="entry name" value="HATPase_c"/>
    <property type="match status" value="1"/>
</dbReference>
<keyword evidence="10" id="KW-0067">ATP-binding</keyword>
<comment type="subcellular location">
    <subcellularLocation>
        <location evidence="2">Cell membrane</location>
        <topology evidence="2">Multi-pass membrane protein</topology>
    </subcellularLocation>
</comment>
<dbReference type="RefSeq" id="WP_112221320.1">
    <property type="nucleotide sequence ID" value="NZ_CP196859.1"/>
</dbReference>
<dbReference type="InterPro" id="IPR003661">
    <property type="entry name" value="HisK_dim/P_dom"/>
</dbReference>
<evidence type="ECO:0000256" key="1">
    <source>
        <dbReference type="ARBA" id="ARBA00000085"/>
    </source>
</evidence>
<evidence type="ECO:0000256" key="7">
    <source>
        <dbReference type="ARBA" id="ARBA00022692"/>
    </source>
</evidence>
<evidence type="ECO:0000313" key="17">
    <source>
        <dbReference type="Proteomes" id="UP000251002"/>
    </source>
</evidence>
<dbReference type="CDD" id="cd00082">
    <property type="entry name" value="HisKA"/>
    <property type="match status" value="1"/>
</dbReference>
<evidence type="ECO:0000313" key="16">
    <source>
        <dbReference type="EMBL" id="RAZ80893.1"/>
    </source>
</evidence>
<feature type="transmembrane region" description="Helical" evidence="14">
    <location>
        <begin position="295"/>
        <end position="318"/>
    </location>
</feature>
<feature type="transmembrane region" description="Helical" evidence="14">
    <location>
        <begin position="390"/>
        <end position="412"/>
    </location>
</feature>
<evidence type="ECO:0000256" key="11">
    <source>
        <dbReference type="ARBA" id="ARBA00022989"/>
    </source>
</evidence>
<dbReference type="AlphaFoldDB" id="A0A365L678"/>
<dbReference type="InterPro" id="IPR036097">
    <property type="entry name" value="HisK_dim/P_sf"/>
</dbReference>
<dbReference type="SUPFAM" id="SSF47384">
    <property type="entry name" value="Homodimeric domain of signal transducing histidine kinase"/>
    <property type="match status" value="1"/>
</dbReference>
<evidence type="ECO:0000256" key="12">
    <source>
        <dbReference type="ARBA" id="ARBA00023012"/>
    </source>
</evidence>
<dbReference type="InterPro" id="IPR050398">
    <property type="entry name" value="HssS/ArlS-like"/>
</dbReference>
<evidence type="ECO:0000256" key="4">
    <source>
        <dbReference type="ARBA" id="ARBA00022475"/>
    </source>
</evidence>
<dbReference type="GO" id="GO:0005524">
    <property type="term" value="F:ATP binding"/>
    <property type="evidence" value="ECO:0007669"/>
    <property type="project" value="UniProtKB-KW"/>
</dbReference>
<feature type="transmembrane region" description="Helical" evidence="14">
    <location>
        <begin position="254"/>
        <end position="274"/>
    </location>
</feature>
<evidence type="ECO:0000256" key="10">
    <source>
        <dbReference type="ARBA" id="ARBA00022840"/>
    </source>
</evidence>
<accession>A0A365L678</accession>
<dbReference type="InterPro" id="IPR036890">
    <property type="entry name" value="HATPase_C_sf"/>
</dbReference>
<evidence type="ECO:0000259" key="15">
    <source>
        <dbReference type="PROSITE" id="PS50109"/>
    </source>
</evidence>
<evidence type="ECO:0000256" key="8">
    <source>
        <dbReference type="ARBA" id="ARBA00022741"/>
    </source>
</evidence>
<evidence type="ECO:0000256" key="9">
    <source>
        <dbReference type="ARBA" id="ARBA00022777"/>
    </source>
</evidence>
<keyword evidence="5" id="KW-0597">Phosphoprotein</keyword>
<dbReference type="Proteomes" id="UP000251002">
    <property type="component" value="Unassembled WGS sequence"/>
</dbReference>
<dbReference type="GO" id="GO:0005886">
    <property type="term" value="C:plasma membrane"/>
    <property type="evidence" value="ECO:0007669"/>
    <property type="project" value="UniProtKB-SubCell"/>
</dbReference>
<keyword evidence="11 14" id="KW-1133">Transmembrane helix</keyword>
<evidence type="ECO:0000256" key="6">
    <source>
        <dbReference type="ARBA" id="ARBA00022679"/>
    </source>
</evidence>
<keyword evidence="9 16" id="KW-0418">Kinase</keyword>
<feature type="transmembrane region" description="Helical" evidence="14">
    <location>
        <begin position="338"/>
        <end position="359"/>
    </location>
</feature>
<comment type="caution">
    <text evidence="16">The sequence shown here is derived from an EMBL/GenBank/DDBJ whole genome shotgun (WGS) entry which is preliminary data.</text>
</comment>
<keyword evidence="13 14" id="KW-0472">Membrane</keyword>
<keyword evidence="17" id="KW-1185">Reference proteome</keyword>
<sequence>MKKWLWLTTLSIVLISIFSVMELGPKYFGKSYLETTEFKEEYNHFVNRLIVTELDPPKAETEFTVSMEEIEEYRTRYGTLAEQIQSIQDQYNPDIESARESGNDSLLEILTEERDGKIQAIRDNFADDETVREKILEDKQRAAKVAVNGILTEEGSFNSQFPYYVYDLTNIETGENFNKGEMSSRPFYEKKYTNAAPLHFNGEELYYSNYNNTEMMIPASDAEFKGIVQIDRSLLAASDRGADIVGHEYIKNTLYLLGALAIAGIVLLFTKLKFEQDAFLKTPLYRKWSAWPLEIKLGLFAVTLFFALPFGVANSLRIMEYTIYDGLASFIWNTIKNLGINAVVLGLLILQGIWLYAYYNKSDKLVDDFRNSYLQRSLQLSRYAFLKKSIGVQMLILLIVIFFWGAGTMLLFMVPEAILIWVPATLFIGLPVLLFMMKRFGYLNVLMNSTQAIADGSLNEQIPIKGKSPLAHHAIQLNRLKEGVRHSVSEQAKSERLKTELITNVSHDLRTPLTSIITYTDLMKTPDLSTEDRMTYADILDRKSQRLKTLIEDLFEVSKMASGNMELHHQRVDFTQLMTQAFAEHAEDISSSGLDFRISTPEQPVYIMADGQKWWRVLDNLIMNAIKYALPGTRVFANLKETDGQAEFIMKNVTRFELGENTDELFERFKRGDVARQTEGSGLGLAIAQSIVDLHGGSMKIEVDGDLFKVTVSLRSI</sequence>
<dbReference type="SMART" id="SM00387">
    <property type="entry name" value="HATPase_c"/>
    <property type="match status" value="1"/>
</dbReference>
<dbReference type="SMART" id="SM00388">
    <property type="entry name" value="HisKA"/>
    <property type="match status" value="1"/>
</dbReference>
<dbReference type="Pfam" id="PF00512">
    <property type="entry name" value="HisKA"/>
    <property type="match status" value="1"/>
</dbReference>
<dbReference type="SUPFAM" id="SSF55874">
    <property type="entry name" value="ATPase domain of HSP90 chaperone/DNA topoisomerase II/histidine kinase"/>
    <property type="match status" value="1"/>
</dbReference>
<protein>
    <recommendedName>
        <fullName evidence="3">histidine kinase</fullName>
        <ecNumber evidence="3">2.7.13.3</ecNumber>
    </recommendedName>
</protein>
<dbReference type="PROSITE" id="PS50109">
    <property type="entry name" value="HIS_KIN"/>
    <property type="match status" value="1"/>
</dbReference>
<keyword evidence="8" id="KW-0547">Nucleotide-binding</keyword>
<keyword evidence="12" id="KW-0902">Two-component regulatory system</keyword>
<feature type="domain" description="Histidine kinase" evidence="15">
    <location>
        <begin position="504"/>
        <end position="717"/>
    </location>
</feature>
<gene>
    <name evidence="16" type="ORF">DP120_00960</name>
</gene>
<dbReference type="InterPro" id="IPR003594">
    <property type="entry name" value="HATPase_dom"/>
</dbReference>
<evidence type="ECO:0000256" key="13">
    <source>
        <dbReference type="ARBA" id="ARBA00023136"/>
    </source>
</evidence>
<organism evidence="16 17">
    <name type="scientific">Planococcus halotolerans</name>
    <dbReference type="NCBI Taxonomy" id="2233542"/>
    <lineage>
        <taxon>Bacteria</taxon>
        <taxon>Bacillati</taxon>
        <taxon>Bacillota</taxon>
        <taxon>Bacilli</taxon>
        <taxon>Bacillales</taxon>
        <taxon>Caryophanaceae</taxon>
        <taxon>Planococcus</taxon>
    </lineage>
</organism>
<dbReference type="InterPro" id="IPR005467">
    <property type="entry name" value="His_kinase_dom"/>
</dbReference>
<dbReference type="PRINTS" id="PR00344">
    <property type="entry name" value="BCTRLSENSOR"/>
</dbReference>
<comment type="catalytic activity">
    <reaction evidence="1">
        <text>ATP + protein L-histidine = ADP + protein N-phospho-L-histidine.</text>
        <dbReference type="EC" id="2.7.13.3"/>
    </reaction>
</comment>
<evidence type="ECO:0000256" key="5">
    <source>
        <dbReference type="ARBA" id="ARBA00022553"/>
    </source>
</evidence>
<dbReference type="FunFam" id="1.10.287.130:FF:000008">
    <property type="entry name" value="Two-component sensor histidine kinase"/>
    <property type="match status" value="1"/>
</dbReference>
<dbReference type="GO" id="GO:0000155">
    <property type="term" value="F:phosphorelay sensor kinase activity"/>
    <property type="evidence" value="ECO:0007669"/>
    <property type="project" value="InterPro"/>
</dbReference>
<dbReference type="EC" id="2.7.13.3" evidence="3"/>
<dbReference type="Gene3D" id="1.10.287.130">
    <property type="match status" value="1"/>
</dbReference>
<keyword evidence="6" id="KW-0808">Transferase</keyword>
<name>A0A365L678_9BACL</name>